<dbReference type="Proteomes" id="UP000799777">
    <property type="component" value="Unassembled WGS sequence"/>
</dbReference>
<keyword evidence="2" id="KW-1185">Reference proteome</keyword>
<reference evidence="1" key="1">
    <citation type="journal article" date="2020" name="Stud. Mycol.">
        <title>101 Dothideomycetes genomes: a test case for predicting lifestyles and emergence of pathogens.</title>
        <authorList>
            <person name="Haridas S."/>
            <person name="Albert R."/>
            <person name="Binder M."/>
            <person name="Bloem J."/>
            <person name="Labutti K."/>
            <person name="Salamov A."/>
            <person name="Andreopoulos B."/>
            <person name="Baker S."/>
            <person name="Barry K."/>
            <person name="Bills G."/>
            <person name="Bluhm B."/>
            <person name="Cannon C."/>
            <person name="Castanera R."/>
            <person name="Culley D."/>
            <person name="Daum C."/>
            <person name="Ezra D."/>
            <person name="Gonzalez J."/>
            <person name="Henrissat B."/>
            <person name="Kuo A."/>
            <person name="Liang C."/>
            <person name="Lipzen A."/>
            <person name="Lutzoni F."/>
            <person name="Magnuson J."/>
            <person name="Mondo S."/>
            <person name="Nolan M."/>
            <person name="Ohm R."/>
            <person name="Pangilinan J."/>
            <person name="Park H.-J."/>
            <person name="Ramirez L."/>
            <person name="Alfaro M."/>
            <person name="Sun H."/>
            <person name="Tritt A."/>
            <person name="Yoshinaga Y."/>
            <person name="Zwiers L.-H."/>
            <person name="Turgeon B."/>
            <person name="Goodwin S."/>
            <person name="Spatafora J."/>
            <person name="Crous P."/>
            <person name="Grigoriev I."/>
        </authorList>
    </citation>
    <scope>NUCLEOTIDE SEQUENCE</scope>
    <source>
        <strain evidence="1">CBS 110217</strain>
    </source>
</reference>
<protein>
    <submittedName>
        <fullName evidence="1">Uncharacterized protein</fullName>
    </submittedName>
</protein>
<proteinExistence type="predicted"/>
<gene>
    <name evidence="1" type="ORF">EK21DRAFT_111384</name>
</gene>
<accession>A0A9P4LN70</accession>
<dbReference type="EMBL" id="ML978185">
    <property type="protein sequence ID" value="KAF2030930.1"/>
    <property type="molecule type" value="Genomic_DNA"/>
</dbReference>
<comment type="caution">
    <text evidence="1">The sequence shown here is derived from an EMBL/GenBank/DDBJ whole genome shotgun (WGS) entry which is preliminary data.</text>
</comment>
<name>A0A9P4LN70_9PLEO</name>
<dbReference type="AlphaFoldDB" id="A0A9P4LN70"/>
<evidence type="ECO:0000313" key="2">
    <source>
        <dbReference type="Proteomes" id="UP000799777"/>
    </source>
</evidence>
<evidence type="ECO:0000313" key="1">
    <source>
        <dbReference type="EMBL" id="KAF2030930.1"/>
    </source>
</evidence>
<organism evidence="1 2">
    <name type="scientific">Setomelanomma holmii</name>
    <dbReference type="NCBI Taxonomy" id="210430"/>
    <lineage>
        <taxon>Eukaryota</taxon>
        <taxon>Fungi</taxon>
        <taxon>Dikarya</taxon>
        <taxon>Ascomycota</taxon>
        <taxon>Pezizomycotina</taxon>
        <taxon>Dothideomycetes</taxon>
        <taxon>Pleosporomycetidae</taxon>
        <taxon>Pleosporales</taxon>
        <taxon>Pleosporineae</taxon>
        <taxon>Phaeosphaeriaceae</taxon>
        <taxon>Setomelanomma</taxon>
    </lineage>
</organism>
<sequence length="115" mass="13035">MVTLREEQDSKGYDAMDDYWNPVPIVLQISPQSAGGRLRRLVWLHCDAACADPRVKIYGLLNLAALKPEDGELNERLLLEVDYKKTVEAVFSDFVEKMITDAARPFIHDPTTMPT</sequence>